<evidence type="ECO:0000313" key="11">
    <source>
        <dbReference type="EMBL" id="KAA2231713.1"/>
    </source>
</evidence>
<keyword evidence="3" id="KW-0813">Transport</keyword>
<evidence type="ECO:0000256" key="7">
    <source>
        <dbReference type="ARBA" id="ARBA00022927"/>
    </source>
</evidence>
<proteinExistence type="inferred from homology"/>
<organism evidence="11 14">
    <name type="scientific">Pseudomonas brenneri</name>
    <dbReference type="NCBI Taxonomy" id="129817"/>
    <lineage>
        <taxon>Bacteria</taxon>
        <taxon>Pseudomonadati</taxon>
        <taxon>Pseudomonadota</taxon>
        <taxon>Gammaproteobacteria</taxon>
        <taxon>Pseudomonadales</taxon>
        <taxon>Pseudomonadaceae</taxon>
        <taxon>Pseudomonas</taxon>
    </lineage>
</organism>
<dbReference type="EMBL" id="VUOL01000003">
    <property type="protein sequence ID" value="KAA2231713.1"/>
    <property type="molecule type" value="Genomic_DNA"/>
</dbReference>
<protein>
    <submittedName>
        <fullName evidence="12">General secretion pathway protein L</fullName>
    </submittedName>
    <submittedName>
        <fullName evidence="11">Type II secretion system protein GspL</fullName>
    </submittedName>
</protein>
<evidence type="ECO:0000256" key="9">
    <source>
        <dbReference type="ARBA" id="ARBA00023136"/>
    </source>
</evidence>
<comment type="similarity">
    <text evidence="2">Belongs to the GSP L family.</text>
</comment>
<dbReference type="Gene3D" id="3.30.420.380">
    <property type="match status" value="1"/>
</dbReference>
<dbReference type="GO" id="GO:0015627">
    <property type="term" value="C:type II protein secretion system complex"/>
    <property type="evidence" value="ECO:0007669"/>
    <property type="project" value="InterPro"/>
</dbReference>
<evidence type="ECO:0000313" key="14">
    <source>
        <dbReference type="Proteomes" id="UP000325296"/>
    </source>
</evidence>
<dbReference type="AlphaFoldDB" id="A0A5B2UX23"/>
<evidence type="ECO:0000256" key="2">
    <source>
        <dbReference type="ARBA" id="ARBA00005318"/>
    </source>
</evidence>
<evidence type="ECO:0000256" key="8">
    <source>
        <dbReference type="ARBA" id="ARBA00022989"/>
    </source>
</evidence>
<keyword evidence="13" id="KW-1185">Reference proteome</keyword>
<keyword evidence="8" id="KW-1133">Transmembrane helix</keyword>
<evidence type="ECO:0000313" key="12">
    <source>
        <dbReference type="EMBL" id="SDU89521.1"/>
    </source>
</evidence>
<keyword evidence="4" id="KW-1003">Cell membrane</keyword>
<dbReference type="InterPro" id="IPR043129">
    <property type="entry name" value="ATPase_NBD"/>
</dbReference>
<name>A0A5B2UX23_9PSED</name>
<dbReference type="Proteomes" id="UP000199620">
    <property type="component" value="Chromosome I"/>
</dbReference>
<evidence type="ECO:0000256" key="1">
    <source>
        <dbReference type="ARBA" id="ARBA00004533"/>
    </source>
</evidence>
<evidence type="ECO:0000256" key="3">
    <source>
        <dbReference type="ARBA" id="ARBA00022448"/>
    </source>
</evidence>
<evidence type="ECO:0000256" key="4">
    <source>
        <dbReference type="ARBA" id="ARBA00022475"/>
    </source>
</evidence>
<reference evidence="11 14" key="2">
    <citation type="submission" date="2019-09" db="EMBL/GenBank/DDBJ databases">
        <title>Draft genome sequence of Pseudomonas brenneri CCUG 51514(T).</title>
        <authorList>
            <person name="Tunovic T."/>
            <person name="Pineiro-Iglesias B."/>
            <person name="Unosson C."/>
            <person name="Inganas E."/>
            <person name="Ohlen M."/>
            <person name="Cardew S."/>
            <person name="Jensie-Markopoulos S."/>
            <person name="Salva-Serra F."/>
            <person name="Jaen-Luchoro D."/>
            <person name="Svensson-Stadler L."/>
            <person name="Chun J."/>
            <person name="Moore E."/>
        </authorList>
    </citation>
    <scope>NUCLEOTIDE SEQUENCE [LARGE SCALE GENOMIC DNA]</scope>
    <source>
        <strain evidence="11 14">CCUG 51514</strain>
    </source>
</reference>
<evidence type="ECO:0000256" key="5">
    <source>
        <dbReference type="ARBA" id="ARBA00022519"/>
    </source>
</evidence>
<dbReference type="GO" id="GO:0009276">
    <property type="term" value="C:Gram-negative-bacterium-type cell wall"/>
    <property type="evidence" value="ECO:0007669"/>
    <property type="project" value="InterPro"/>
</dbReference>
<keyword evidence="7" id="KW-0653">Protein transport</keyword>
<sequence length="370" mass="39309">MTRLRIALPPLDQLSAESLVHYAWLDRTGQVSRQGQASLGQLAPPRKTLAAECFLHPWDSLLSSLELPPLTAAKVTAAVTCAAQALILGPVAQVQVVHGPRESNGQVQVGWLPKAGLEQLNRVLAQVHISLRGLYPAPYALPVPPAGGLSVACVEGHLLLRQSLHQSALHPLGARALEALLNGGAQLHQIDEHTAQRWQGVVPGWGLHGRLKRPSNGGWGRALGLSALAVAVWTLGLNLYAARQVGEGQQLKAQMIAQVKQAFPQLPVILNPLQQARQQLAAAQGAGADPGQRFSSLVQLAGSHLPFMVGSVQALAFEQGRLHLQLLPDSRNPTAAGDWQAALAQAGFTATRDDHGWTLGPLDSPEDANE</sequence>
<comment type="subcellular location">
    <subcellularLocation>
        <location evidence="1">Cell inner membrane</location>
    </subcellularLocation>
</comment>
<evidence type="ECO:0000256" key="6">
    <source>
        <dbReference type="ARBA" id="ARBA00022692"/>
    </source>
</evidence>
<dbReference type="InterPro" id="IPR025691">
    <property type="entry name" value="GspL_pp_dom"/>
</dbReference>
<dbReference type="EMBL" id="LT629800">
    <property type="protein sequence ID" value="SDU89521.1"/>
    <property type="molecule type" value="Genomic_DNA"/>
</dbReference>
<evidence type="ECO:0000313" key="13">
    <source>
        <dbReference type="Proteomes" id="UP000199620"/>
    </source>
</evidence>
<keyword evidence="6" id="KW-0812">Transmembrane</keyword>
<dbReference type="NCBIfam" id="TIGR01709">
    <property type="entry name" value="typeII_sec_gspL"/>
    <property type="match status" value="1"/>
</dbReference>
<dbReference type="GO" id="GO:0015628">
    <property type="term" value="P:protein secretion by the type II secretion system"/>
    <property type="evidence" value="ECO:0007669"/>
    <property type="project" value="InterPro"/>
</dbReference>
<dbReference type="Proteomes" id="UP000325296">
    <property type="component" value="Unassembled WGS sequence"/>
</dbReference>
<feature type="domain" description="GspL periplasmic" evidence="10">
    <location>
        <begin position="216"/>
        <end position="349"/>
    </location>
</feature>
<dbReference type="InterPro" id="IPR007812">
    <property type="entry name" value="T2SS_protein-GspL"/>
</dbReference>
<dbReference type="SUPFAM" id="SSF53067">
    <property type="entry name" value="Actin-like ATPase domain"/>
    <property type="match status" value="1"/>
</dbReference>
<accession>A0A5B2UX23</accession>
<dbReference type="OrthoDB" id="7022366at2"/>
<keyword evidence="9" id="KW-0472">Membrane</keyword>
<evidence type="ECO:0000259" key="10">
    <source>
        <dbReference type="Pfam" id="PF12693"/>
    </source>
</evidence>
<keyword evidence="5" id="KW-0997">Cell inner membrane</keyword>
<dbReference type="GO" id="GO:0005886">
    <property type="term" value="C:plasma membrane"/>
    <property type="evidence" value="ECO:0007669"/>
    <property type="project" value="UniProtKB-SubCell"/>
</dbReference>
<dbReference type="Pfam" id="PF12693">
    <property type="entry name" value="GspL_C"/>
    <property type="match status" value="1"/>
</dbReference>
<gene>
    <name evidence="11" type="ORF">F1720_06490</name>
    <name evidence="12" type="ORF">SAMN04490181_1159</name>
</gene>
<reference evidence="12 13" key="1">
    <citation type="submission" date="2016-10" db="EMBL/GenBank/DDBJ databases">
        <authorList>
            <person name="Varghese N."/>
            <person name="Submissions S."/>
        </authorList>
    </citation>
    <scope>NUCLEOTIDE SEQUENCE [LARGE SCALE GENOMIC DNA]</scope>
    <source>
        <strain evidence="12 13">BS2771</strain>
    </source>
</reference>
<dbReference type="RefSeq" id="WP_090293109.1">
    <property type="nucleotide sequence ID" value="NZ_BMNU01000004.1"/>
</dbReference>